<dbReference type="InterPro" id="IPR050143">
    <property type="entry name" value="TRIM/RBCC"/>
</dbReference>
<dbReference type="SMART" id="SM00449">
    <property type="entry name" value="SPRY"/>
    <property type="match status" value="1"/>
</dbReference>
<feature type="domain" description="B30.2/SPRY" evidence="2">
    <location>
        <begin position="1"/>
        <end position="178"/>
    </location>
</feature>
<dbReference type="InterPro" id="IPR003879">
    <property type="entry name" value="Butyrophylin_SPRY"/>
</dbReference>
<organism evidence="3 4">
    <name type="scientific">Psilopogon haemacephalus</name>
    <name type="common">coppersmith barbet</name>
    <dbReference type="NCBI Taxonomy" id="2585815"/>
    <lineage>
        <taxon>Eukaryota</taxon>
        <taxon>Metazoa</taxon>
        <taxon>Chordata</taxon>
        <taxon>Craniata</taxon>
        <taxon>Vertebrata</taxon>
        <taxon>Euteleostomi</taxon>
        <taxon>Archelosauria</taxon>
        <taxon>Archosauria</taxon>
        <taxon>Dinosauria</taxon>
        <taxon>Saurischia</taxon>
        <taxon>Theropoda</taxon>
        <taxon>Coelurosauria</taxon>
        <taxon>Aves</taxon>
        <taxon>Neognathae</taxon>
        <taxon>Neoaves</taxon>
        <taxon>Telluraves</taxon>
        <taxon>Coraciimorphae</taxon>
        <taxon>Piciformes</taxon>
        <taxon>Megalaimidae</taxon>
        <taxon>Psilopogon</taxon>
    </lineage>
</organism>
<feature type="non-terminal residue" evidence="3">
    <location>
        <position position="1"/>
    </location>
</feature>
<dbReference type="Pfam" id="PF00622">
    <property type="entry name" value="SPRY"/>
    <property type="match status" value="1"/>
</dbReference>
<dbReference type="SUPFAM" id="SSF49899">
    <property type="entry name" value="Concanavalin A-like lectins/glucanases"/>
    <property type="match status" value="1"/>
</dbReference>
<proteinExistence type="predicted"/>
<dbReference type="PANTHER" id="PTHR24103">
    <property type="entry name" value="E3 UBIQUITIN-PROTEIN LIGASE TRIM"/>
    <property type="match status" value="1"/>
</dbReference>
<dbReference type="InterPro" id="IPR013320">
    <property type="entry name" value="ConA-like_dom_sf"/>
</dbReference>
<dbReference type="Gene3D" id="2.60.120.920">
    <property type="match status" value="1"/>
</dbReference>
<dbReference type="SMART" id="SM00589">
    <property type="entry name" value="PRY"/>
    <property type="match status" value="1"/>
</dbReference>
<evidence type="ECO:0000256" key="1">
    <source>
        <dbReference type="SAM" id="MobiDB-lite"/>
    </source>
</evidence>
<dbReference type="InterPro" id="IPR006574">
    <property type="entry name" value="PRY"/>
</dbReference>
<keyword evidence="4" id="KW-1185">Reference proteome</keyword>
<gene>
    <name evidence="3" type="primary">Btn1a1_2</name>
    <name evidence="3" type="ORF">PSIHAE_R11498</name>
</gene>
<dbReference type="InterPro" id="IPR003877">
    <property type="entry name" value="SPRY_dom"/>
</dbReference>
<evidence type="ECO:0000313" key="4">
    <source>
        <dbReference type="Proteomes" id="UP000574528"/>
    </source>
</evidence>
<dbReference type="PROSITE" id="PS50188">
    <property type="entry name" value="B302_SPRY"/>
    <property type="match status" value="1"/>
</dbReference>
<protein>
    <submittedName>
        <fullName evidence="3">BT1A1 protein</fullName>
    </submittedName>
</protein>
<evidence type="ECO:0000313" key="3">
    <source>
        <dbReference type="EMBL" id="NXG52516.1"/>
    </source>
</evidence>
<dbReference type="PRINTS" id="PR01407">
    <property type="entry name" value="BUTYPHLNCDUF"/>
</dbReference>
<dbReference type="OrthoDB" id="6105938at2759"/>
<comment type="caution">
    <text evidence="3">The sequence shown here is derived from an EMBL/GenBank/DDBJ whole genome shotgun (WGS) entry which is preliminary data.</text>
</comment>
<dbReference type="InterPro" id="IPR001870">
    <property type="entry name" value="B30.2/SPRY"/>
</dbReference>
<dbReference type="FunFam" id="2.60.120.920:FF:000004">
    <property type="entry name" value="Butyrophilin subfamily 1 member A1"/>
    <property type="match status" value="1"/>
</dbReference>
<dbReference type="InterPro" id="IPR043136">
    <property type="entry name" value="B30.2/SPRY_sf"/>
</dbReference>
<name>A0A7K9CIZ3_9PICI</name>
<dbReference type="Proteomes" id="UP000574528">
    <property type="component" value="Unassembled WGS sequence"/>
</dbReference>
<dbReference type="Pfam" id="PF13765">
    <property type="entry name" value="PRY"/>
    <property type="match status" value="1"/>
</dbReference>
<sequence length="187" mass="21033">DVTLDADTAHPRLQILNMGKTMKDSGTFRSVRRSQLRFDCELFVLAKEGCTSGRHYWQVDIGQRRSWTLGITSGVETRKGTLTLSPENGFWTIGLMYGVDYWAYTIPWCSLGVSGKLQRVGVFLDLPGKELRFYDVREGRALHTFSMAGGSSQAETFFPFFSMGPAGAKPENEPQRIVEGFEDEEDD</sequence>
<reference evidence="3 4" key="1">
    <citation type="submission" date="2019-09" db="EMBL/GenBank/DDBJ databases">
        <title>Bird 10,000 Genomes (B10K) Project - Family phase.</title>
        <authorList>
            <person name="Zhang G."/>
        </authorList>
    </citation>
    <scope>NUCLEOTIDE SEQUENCE [LARGE SCALE GENOMIC DNA]</scope>
    <source>
        <strain evidence="3">B10K-DU-001-24</strain>
        <tissue evidence="3">Muscle</tissue>
    </source>
</reference>
<feature type="region of interest" description="Disordered" evidence="1">
    <location>
        <begin position="166"/>
        <end position="187"/>
    </location>
</feature>
<dbReference type="EMBL" id="VWZI01021429">
    <property type="protein sequence ID" value="NXG52516.1"/>
    <property type="molecule type" value="Genomic_DNA"/>
</dbReference>
<evidence type="ECO:0000259" key="2">
    <source>
        <dbReference type="PROSITE" id="PS50188"/>
    </source>
</evidence>
<accession>A0A7K9CIZ3</accession>
<dbReference type="AlphaFoldDB" id="A0A7K9CIZ3"/>
<feature type="non-terminal residue" evidence="3">
    <location>
        <position position="187"/>
    </location>
</feature>